<accession>A0AA36BLK4</accession>
<protein>
    <submittedName>
        <fullName evidence="1">Uncharacterized protein</fullName>
    </submittedName>
</protein>
<dbReference type="EMBL" id="OX597831">
    <property type="protein sequence ID" value="CAI9736333.1"/>
    <property type="molecule type" value="Genomic_DNA"/>
</dbReference>
<dbReference type="AlphaFoldDB" id="A0AA36BLK4"/>
<gene>
    <name evidence="1" type="ORF">OCTVUL_1B012277</name>
</gene>
<proteinExistence type="predicted"/>
<reference evidence="1" key="1">
    <citation type="submission" date="2023-08" db="EMBL/GenBank/DDBJ databases">
        <authorList>
            <person name="Alioto T."/>
            <person name="Alioto T."/>
            <person name="Gomez Garrido J."/>
        </authorList>
    </citation>
    <scope>NUCLEOTIDE SEQUENCE</scope>
</reference>
<organism evidence="1 2">
    <name type="scientific">Octopus vulgaris</name>
    <name type="common">Common octopus</name>
    <dbReference type="NCBI Taxonomy" id="6645"/>
    <lineage>
        <taxon>Eukaryota</taxon>
        <taxon>Metazoa</taxon>
        <taxon>Spiralia</taxon>
        <taxon>Lophotrochozoa</taxon>
        <taxon>Mollusca</taxon>
        <taxon>Cephalopoda</taxon>
        <taxon>Coleoidea</taxon>
        <taxon>Octopodiformes</taxon>
        <taxon>Octopoda</taxon>
        <taxon>Incirrata</taxon>
        <taxon>Octopodidae</taxon>
        <taxon>Octopus</taxon>
    </lineage>
</organism>
<evidence type="ECO:0000313" key="1">
    <source>
        <dbReference type="EMBL" id="CAI9736333.1"/>
    </source>
</evidence>
<keyword evidence="2" id="KW-1185">Reference proteome</keyword>
<dbReference type="Proteomes" id="UP001162480">
    <property type="component" value="Chromosome 18"/>
</dbReference>
<sequence>MMTDTKLQQQMSAEKERWKAVAEQIGEISGKTGFGLFLSIEEAEEVQLYGPSIVNQEALQQIPQKLLLKDLDLLASVDEVKTVIKEMNCGKAPGTVHGTWENLRDYRSYKTLQKSVQ</sequence>
<name>A0AA36BLK4_OCTVU</name>
<evidence type="ECO:0000313" key="2">
    <source>
        <dbReference type="Proteomes" id="UP001162480"/>
    </source>
</evidence>